<protein>
    <submittedName>
        <fullName evidence="4">2-keto-4-pentenoate hydratase/2-oxohepta-3-ene-1,7-dioic acid hydratase in catechol pathway</fullName>
    </submittedName>
</protein>
<comment type="similarity">
    <text evidence="1">Belongs to the FAH family.</text>
</comment>
<dbReference type="InterPro" id="IPR011234">
    <property type="entry name" value="Fumarylacetoacetase-like_C"/>
</dbReference>
<dbReference type="Gene3D" id="3.90.850.10">
    <property type="entry name" value="Fumarylacetoacetase-like, C-terminal domain"/>
    <property type="match status" value="1"/>
</dbReference>
<evidence type="ECO:0000256" key="2">
    <source>
        <dbReference type="ARBA" id="ARBA00022723"/>
    </source>
</evidence>
<dbReference type="RefSeq" id="WP_221185651.1">
    <property type="nucleotide sequence ID" value="NZ_JACHVQ010000003.1"/>
</dbReference>
<dbReference type="Proteomes" id="UP000559182">
    <property type="component" value="Unassembled WGS sequence"/>
</dbReference>
<feature type="domain" description="Fumarylacetoacetase-like C-terminal" evidence="3">
    <location>
        <begin position="74"/>
        <end position="278"/>
    </location>
</feature>
<evidence type="ECO:0000313" key="4">
    <source>
        <dbReference type="EMBL" id="MBB2893454.1"/>
    </source>
</evidence>
<reference evidence="4 5" key="1">
    <citation type="submission" date="2020-08" db="EMBL/GenBank/DDBJ databases">
        <title>Sequencing the genomes of 1000 actinobacteria strains.</title>
        <authorList>
            <person name="Klenk H.-P."/>
        </authorList>
    </citation>
    <scope>NUCLEOTIDE SEQUENCE [LARGE SCALE GENOMIC DNA]</scope>
    <source>
        <strain evidence="4 5">DSM 105369</strain>
    </source>
</reference>
<organism evidence="4 5">
    <name type="scientific">Flexivirga oryzae</name>
    <dbReference type="NCBI Taxonomy" id="1794944"/>
    <lineage>
        <taxon>Bacteria</taxon>
        <taxon>Bacillati</taxon>
        <taxon>Actinomycetota</taxon>
        <taxon>Actinomycetes</taxon>
        <taxon>Micrococcales</taxon>
        <taxon>Dermacoccaceae</taxon>
        <taxon>Flexivirga</taxon>
    </lineage>
</organism>
<gene>
    <name evidence="4" type="ORF">FHU39_003485</name>
</gene>
<dbReference type="AlphaFoldDB" id="A0A839NBV5"/>
<dbReference type="GO" id="GO:0046872">
    <property type="term" value="F:metal ion binding"/>
    <property type="evidence" value="ECO:0007669"/>
    <property type="project" value="UniProtKB-KW"/>
</dbReference>
<dbReference type="GO" id="GO:0003824">
    <property type="term" value="F:catalytic activity"/>
    <property type="evidence" value="ECO:0007669"/>
    <property type="project" value="InterPro"/>
</dbReference>
<dbReference type="SUPFAM" id="SSF56529">
    <property type="entry name" value="FAH"/>
    <property type="match status" value="1"/>
</dbReference>
<evidence type="ECO:0000256" key="1">
    <source>
        <dbReference type="ARBA" id="ARBA00010211"/>
    </source>
</evidence>
<evidence type="ECO:0000259" key="3">
    <source>
        <dbReference type="Pfam" id="PF01557"/>
    </source>
</evidence>
<dbReference type="InterPro" id="IPR051121">
    <property type="entry name" value="FAH"/>
</dbReference>
<evidence type="ECO:0000313" key="5">
    <source>
        <dbReference type="Proteomes" id="UP000559182"/>
    </source>
</evidence>
<keyword evidence="2" id="KW-0479">Metal-binding</keyword>
<keyword evidence="5" id="KW-1185">Reference proteome</keyword>
<accession>A0A839NBV5</accession>
<dbReference type="PANTHER" id="PTHR42796:SF4">
    <property type="entry name" value="FUMARYLACETOACETATE HYDROLASE DOMAIN-CONTAINING PROTEIN 2A"/>
    <property type="match status" value="1"/>
</dbReference>
<dbReference type="GO" id="GO:0044281">
    <property type="term" value="P:small molecule metabolic process"/>
    <property type="evidence" value="ECO:0007669"/>
    <property type="project" value="UniProtKB-ARBA"/>
</dbReference>
<sequence length="284" mass="30446">MGTLSDRVALITGDTASDLATASDGKFGPAPLDVLDHWDEVRGWAAENTEVLAEHARPFDEAQLGAPVPLPRQVFAIGLNYRDHAAEADMATPESDPLVFTKFPTSVAGPYASVELPSANVDFEAELVVVIGARAHRVSRADGWQYVAGLTVGQDISERVVQFRGPTPQFNLGKSYPGFSPIGPVLVTPDEFADRDDVELGCSLAGQRMQQGHTRNLIFTIPALIESISAIVPLLPGDLIFTGTPAGIGWARDPKVLLRPGQELRTYAEGIGEIRTTFTASDNN</sequence>
<proteinExistence type="inferred from homology"/>
<dbReference type="PANTHER" id="PTHR42796">
    <property type="entry name" value="FUMARYLACETOACETATE HYDROLASE DOMAIN-CONTAINING PROTEIN 2A-RELATED"/>
    <property type="match status" value="1"/>
</dbReference>
<dbReference type="Pfam" id="PF01557">
    <property type="entry name" value="FAA_hydrolase"/>
    <property type="match status" value="1"/>
</dbReference>
<name>A0A839NBV5_9MICO</name>
<dbReference type="EMBL" id="JACHVQ010000003">
    <property type="protein sequence ID" value="MBB2893454.1"/>
    <property type="molecule type" value="Genomic_DNA"/>
</dbReference>
<comment type="caution">
    <text evidence="4">The sequence shown here is derived from an EMBL/GenBank/DDBJ whole genome shotgun (WGS) entry which is preliminary data.</text>
</comment>
<dbReference type="InterPro" id="IPR036663">
    <property type="entry name" value="Fumarylacetoacetase_C_sf"/>
</dbReference>